<dbReference type="AlphaFoldDB" id="T0I0K5"/>
<sequence length="214" mass="23506">MLSVAAAAADATASGSALPGSSAALVGRSFILRMPFGCRGEMTDDAKSWAGWVFNPKSRALRLSARTTDLAEADWVTPLAGEMKFDAVEGFWIQRPWTRADQCVRGEKLMSDAMPTPGDQRLAIAQFFSPESPRNLRRGDRPYASTIKLEEGEMPSPEGYQIQLEGRITGFPDGQPVHCIQQDSTLMPRCVIAAEFERVAFIAPGKEEPLVEWR</sequence>
<proteinExistence type="predicted"/>
<organism evidence="1 2">
    <name type="scientific">Sphingobium baderi LL03</name>
    <dbReference type="NCBI Taxonomy" id="1114964"/>
    <lineage>
        <taxon>Bacteria</taxon>
        <taxon>Pseudomonadati</taxon>
        <taxon>Pseudomonadota</taxon>
        <taxon>Alphaproteobacteria</taxon>
        <taxon>Sphingomonadales</taxon>
        <taxon>Sphingomonadaceae</taxon>
        <taxon>Sphingobium</taxon>
    </lineage>
</organism>
<dbReference type="eggNOG" id="ENOG5033Y2I">
    <property type="taxonomic scope" value="Bacteria"/>
</dbReference>
<dbReference type="PATRIC" id="fig|1114964.3.peg.656"/>
<name>T0I0K5_9SPHN</name>
<protein>
    <submittedName>
        <fullName evidence="1">Uncharacterized protein</fullName>
    </submittedName>
</protein>
<reference evidence="1 2" key="1">
    <citation type="journal article" date="2013" name="Genome Announc.">
        <title>Draft Genome Sequence of a Hexachlorocyclohexane-Degrading Bacterium, Sphingobium baderi Strain LL03T.</title>
        <authorList>
            <person name="Kaur J."/>
            <person name="Verma H."/>
            <person name="Tripathi C."/>
            <person name="Khurana J.P."/>
            <person name="Lal R."/>
        </authorList>
    </citation>
    <scope>NUCLEOTIDE SEQUENCE [LARGE SCALE GENOMIC DNA]</scope>
    <source>
        <strain evidence="1 2">LL03</strain>
    </source>
</reference>
<evidence type="ECO:0000313" key="1">
    <source>
        <dbReference type="EMBL" id="EQB05190.1"/>
    </source>
</evidence>
<dbReference type="EMBL" id="ATIB01000027">
    <property type="protein sequence ID" value="EQB05190.1"/>
    <property type="molecule type" value="Genomic_DNA"/>
</dbReference>
<evidence type="ECO:0000313" key="2">
    <source>
        <dbReference type="Proteomes" id="UP000015524"/>
    </source>
</evidence>
<keyword evidence="2" id="KW-1185">Reference proteome</keyword>
<dbReference type="Proteomes" id="UP000015524">
    <property type="component" value="Unassembled WGS sequence"/>
</dbReference>
<comment type="caution">
    <text evidence="1">The sequence shown here is derived from an EMBL/GenBank/DDBJ whole genome shotgun (WGS) entry which is preliminary data.</text>
</comment>
<gene>
    <name evidence="1" type="ORF">L485_03460</name>
</gene>
<accession>T0I0K5</accession>